<proteinExistence type="predicted"/>
<dbReference type="PATRIC" id="fig|632348.3.peg.2342"/>
<organism evidence="1 2">
    <name type="scientific">Caldicellulosiruptor kronotskyensis (strain DSM 18902 / VKM B-2412 / 2002)</name>
    <dbReference type="NCBI Taxonomy" id="632348"/>
    <lineage>
        <taxon>Bacteria</taxon>
        <taxon>Bacillati</taxon>
        <taxon>Bacillota</taxon>
        <taxon>Bacillota incertae sedis</taxon>
        <taxon>Caldicellulosiruptorales</taxon>
        <taxon>Caldicellulosiruptoraceae</taxon>
        <taxon>Caldicellulosiruptor</taxon>
    </lineage>
</organism>
<dbReference type="HOGENOM" id="CLU_1445177_0_0_9"/>
<dbReference type="AlphaFoldDB" id="E4SH37"/>
<evidence type="ECO:0000313" key="1">
    <source>
        <dbReference type="EMBL" id="ADQ47062.1"/>
    </source>
</evidence>
<evidence type="ECO:0000313" key="2">
    <source>
        <dbReference type="Proteomes" id="UP000006835"/>
    </source>
</evidence>
<reference evidence="1 2" key="2">
    <citation type="journal article" date="2011" name="J. Bacteriol.">
        <title>Complete genome sequences for the anaerobic, extremely thermophilic plant biomass-degrading bacteria Caldicellulosiruptor hydrothermalis, Caldicellulosiruptor kristjanssonii, Caldicellulosiruptor kronotskyensis, Caldicellulosiruptor owensenis, and Caldicellulosiruptor lactoaceticus.</title>
        <authorList>
            <person name="Blumer-Schuette S.E."/>
            <person name="Ozdemir I."/>
            <person name="Mistry D."/>
            <person name="Lucas S."/>
            <person name="Lapidus A."/>
            <person name="Cheng J.F."/>
            <person name="Goodwin L.A."/>
            <person name="Pitluck S."/>
            <person name="Land M.L."/>
            <person name="Hauser L.J."/>
            <person name="Woyke T."/>
            <person name="Mikhailova N."/>
            <person name="Pati A."/>
            <person name="Kyrpides N.C."/>
            <person name="Ivanova N."/>
            <person name="Detter J.C."/>
            <person name="Walston-Davenport K."/>
            <person name="Han S."/>
            <person name="Adams M.W."/>
            <person name="Kelly R.M."/>
        </authorList>
    </citation>
    <scope>NUCLEOTIDE SEQUENCE [LARGE SCALE GENOMIC DNA]</scope>
    <source>
        <strain evidence="2">DSM 18902 / VKM B-2412 / 2002</strain>
    </source>
</reference>
<dbReference type="Proteomes" id="UP000006835">
    <property type="component" value="Chromosome"/>
</dbReference>
<gene>
    <name evidence="1" type="ordered locus">Calkro_2226</name>
</gene>
<keyword evidence="2" id="KW-1185">Reference proteome</keyword>
<protein>
    <submittedName>
        <fullName evidence="1">Uncharacterized protein</fullName>
    </submittedName>
</protein>
<name>E4SH37_CALK2</name>
<accession>E4SH37</accession>
<sequence length="187" mass="22127">MFFSGCKVTYNTEKIKNPFFFNESIQRIEYKGKFLFDDLIEKNVKLNIVKKASLKYGELYELKLEPIEGIPLERLSLGYFYVQKDKIYKIVPTKENLSKLKTKDELPSDSVIVCQEKELKDPLSRDRLGFHHYIVVNGDKREYHSFNNQIETGYYESFTWEKDKGLIYYRSGYGAEKDAIELKLKEN</sequence>
<dbReference type="KEGG" id="ckn:Calkro_2226"/>
<dbReference type="EMBL" id="CP002330">
    <property type="protein sequence ID" value="ADQ47062.1"/>
    <property type="molecule type" value="Genomic_DNA"/>
</dbReference>
<reference key="1">
    <citation type="submission" date="2010-11" db="EMBL/GenBank/DDBJ databases">
        <title>Complete sequence of Caldicellulosiruptor kronotskyensis 2002.</title>
        <authorList>
            <consortium name="US DOE Joint Genome Institute"/>
            <person name="Lucas S."/>
            <person name="Copeland A."/>
            <person name="Lapidus A."/>
            <person name="Cheng J.-F."/>
            <person name="Bruce D."/>
            <person name="Goodwin L."/>
            <person name="Pitluck S."/>
            <person name="Davenport K."/>
            <person name="Detter J.C."/>
            <person name="Han C."/>
            <person name="Tapia R."/>
            <person name="Land M."/>
            <person name="Hauser L."/>
            <person name="Jeffries C."/>
            <person name="Kyrpides N."/>
            <person name="Ivanova N."/>
            <person name="Mikhailova N."/>
            <person name="Blumer-Schuette S.E."/>
            <person name="Kelly R.M."/>
            <person name="Woyke T."/>
        </authorList>
    </citation>
    <scope>NUCLEOTIDE SEQUENCE</scope>
    <source>
        <strain>2002</strain>
    </source>
</reference>